<accession>A0A1M6HRA1</accession>
<evidence type="ECO:0000313" key="3">
    <source>
        <dbReference type="Proteomes" id="UP000184232"/>
    </source>
</evidence>
<dbReference type="PROSITE" id="PS51257">
    <property type="entry name" value="PROKAR_LIPOPROTEIN"/>
    <property type="match status" value="1"/>
</dbReference>
<dbReference type="OrthoDB" id="1435518at2"/>
<evidence type="ECO:0000256" key="1">
    <source>
        <dbReference type="SAM" id="SignalP"/>
    </source>
</evidence>
<protein>
    <submittedName>
        <fullName evidence="2">Uncharacterized protein</fullName>
    </submittedName>
</protein>
<organism evidence="2 3">
    <name type="scientific">Flavobacterium haoranii</name>
    <dbReference type="NCBI Taxonomy" id="683124"/>
    <lineage>
        <taxon>Bacteria</taxon>
        <taxon>Pseudomonadati</taxon>
        <taxon>Bacteroidota</taxon>
        <taxon>Flavobacteriia</taxon>
        <taxon>Flavobacteriales</taxon>
        <taxon>Flavobacteriaceae</taxon>
        <taxon>Flavobacterium</taxon>
    </lineage>
</organism>
<evidence type="ECO:0000313" key="2">
    <source>
        <dbReference type="EMBL" id="SHJ24624.1"/>
    </source>
</evidence>
<gene>
    <name evidence="2" type="ORF">SAMN05444337_1618</name>
</gene>
<dbReference type="EMBL" id="FQZH01000002">
    <property type="protein sequence ID" value="SHJ24624.1"/>
    <property type="molecule type" value="Genomic_DNA"/>
</dbReference>
<feature type="signal peptide" evidence="1">
    <location>
        <begin position="1"/>
        <end position="22"/>
    </location>
</feature>
<name>A0A1M6HRA1_9FLAO</name>
<dbReference type="RefSeq" id="WP_072783798.1">
    <property type="nucleotide sequence ID" value="NZ_CP045292.1"/>
</dbReference>
<keyword evidence="3" id="KW-1185">Reference proteome</keyword>
<feature type="chain" id="PRO_5009918168" evidence="1">
    <location>
        <begin position="23"/>
        <end position="263"/>
    </location>
</feature>
<sequence length="263" mass="28786">MKAKNLLLLPLLSLFISCGSDFDDNIDSNPFTLSLEDGNYWVYNVQTDVNQSRDSLYVANDTVINSKTYKKFKTENPPTGFYSSALNNNGVIYNNGKMYLTGGLNLASNQNLPINLDVSVSDLVIFNKDAVNNQPLNVAPVTGDIQQTIQGYPIDIHYELNTYGGGTLATFTKPDDNEVYNNVKITRVTLDLTISTASLPISNFLTDPEVLVSNLYIAEGIGMIYSNTDISINLDSFVAGALGIPASSTQNQQEFLDSYMVGN</sequence>
<dbReference type="STRING" id="683124.SAMN05444337_1618"/>
<keyword evidence="1" id="KW-0732">Signal</keyword>
<dbReference type="Proteomes" id="UP000184232">
    <property type="component" value="Unassembled WGS sequence"/>
</dbReference>
<dbReference type="AlphaFoldDB" id="A0A1M6HRA1"/>
<reference evidence="2 3" key="1">
    <citation type="submission" date="2016-11" db="EMBL/GenBank/DDBJ databases">
        <authorList>
            <person name="Jaros S."/>
            <person name="Januszkiewicz K."/>
            <person name="Wedrychowicz H."/>
        </authorList>
    </citation>
    <scope>NUCLEOTIDE SEQUENCE [LARGE SCALE GENOMIC DNA]</scope>
    <source>
        <strain evidence="2 3">DSM 22807</strain>
    </source>
</reference>
<proteinExistence type="predicted"/>